<dbReference type="InterPro" id="IPR036759">
    <property type="entry name" value="TPK_catalytic_sf"/>
</dbReference>
<dbReference type="NCBIfam" id="TIGR01378">
    <property type="entry name" value="thi_PPkinase"/>
    <property type="match status" value="1"/>
</dbReference>
<feature type="domain" description="Thiamin pyrophosphokinase thiamin-binding" evidence="6">
    <location>
        <begin position="142"/>
        <end position="208"/>
    </location>
</feature>
<dbReference type="EMBL" id="BMFR01000003">
    <property type="protein sequence ID" value="GGG69368.1"/>
    <property type="molecule type" value="Genomic_DNA"/>
</dbReference>
<dbReference type="GO" id="GO:0009229">
    <property type="term" value="P:thiamine diphosphate biosynthetic process"/>
    <property type="evidence" value="ECO:0007669"/>
    <property type="project" value="InterPro"/>
</dbReference>
<dbReference type="GO" id="GO:0005524">
    <property type="term" value="F:ATP binding"/>
    <property type="evidence" value="ECO:0007669"/>
    <property type="project" value="UniProtKB-KW"/>
</dbReference>
<keyword evidence="2" id="KW-0547">Nucleotide-binding</keyword>
<keyword evidence="8" id="KW-1185">Reference proteome</keyword>
<dbReference type="InterPro" id="IPR007373">
    <property type="entry name" value="Thiamin_PyroPKinase_B1-bd"/>
</dbReference>
<name>A0A917H7C0_9BACI</name>
<proteinExistence type="predicted"/>
<keyword evidence="1" id="KW-0808">Transferase</keyword>
<keyword evidence="3" id="KW-0418">Kinase</keyword>
<evidence type="ECO:0000256" key="1">
    <source>
        <dbReference type="ARBA" id="ARBA00022679"/>
    </source>
</evidence>
<sequence length="222" mass="24987">MTAIAIVGNGPIELLPDLTLYREIIDLWIGADRGAYTLVENQIIPDYAVGDFDSISVHEKEQIQKYARNFSEYPAEKDQTDLEIAILKAYELNPDTIYLLGVTGGRIDHELINIQTLYSINKNNIKGIIADKNNQLEMVNPGKYQITFNENYPNISFVPFTENIEGLTLEGFYYPLADQTISWGSTLCISNKLLLKNGTFSFSKGILLLIKSRDATDETIPK</sequence>
<dbReference type="RefSeq" id="WP_188454434.1">
    <property type="nucleotide sequence ID" value="NZ_BMFR01000003.1"/>
</dbReference>
<dbReference type="GO" id="GO:0006772">
    <property type="term" value="P:thiamine metabolic process"/>
    <property type="evidence" value="ECO:0007669"/>
    <property type="project" value="UniProtKB-UniRule"/>
</dbReference>
<dbReference type="GO" id="GO:0004788">
    <property type="term" value="F:thiamine diphosphokinase activity"/>
    <property type="evidence" value="ECO:0007669"/>
    <property type="project" value="UniProtKB-UniRule"/>
</dbReference>
<reference evidence="7" key="1">
    <citation type="journal article" date="2014" name="Int. J. Syst. Evol. Microbiol.">
        <title>Complete genome sequence of Corynebacterium casei LMG S-19264T (=DSM 44701T), isolated from a smear-ripened cheese.</title>
        <authorList>
            <consortium name="US DOE Joint Genome Institute (JGI-PGF)"/>
            <person name="Walter F."/>
            <person name="Albersmeier A."/>
            <person name="Kalinowski J."/>
            <person name="Ruckert C."/>
        </authorList>
    </citation>
    <scope>NUCLEOTIDE SEQUENCE</scope>
    <source>
        <strain evidence="7">CGMCC 1.12754</strain>
    </source>
</reference>
<evidence type="ECO:0000313" key="7">
    <source>
        <dbReference type="EMBL" id="GGG69368.1"/>
    </source>
</evidence>
<dbReference type="EC" id="2.7.6.2" evidence="5"/>
<evidence type="ECO:0000256" key="3">
    <source>
        <dbReference type="ARBA" id="ARBA00022777"/>
    </source>
</evidence>
<dbReference type="SUPFAM" id="SSF63862">
    <property type="entry name" value="Thiamin pyrophosphokinase, substrate-binding domain"/>
    <property type="match status" value="1"/>
</dbReference>
<evidence type="ECO:0000256" key="4">
    <source>
        <dbReference type="ARBA" id="ARBA00022840"/>
    </source>
</evidence>
<comment type="caution">
    <text evidence="7">The sequence shown here is derived from an EMBL/GenBank/DDBJ whole genome shotgun (WGS) entry which is preliminary data.</text>
</comment>
<evidence type="ECO:0000256" key="5">
    <source>
        <dbReference type="NCBIfam" id="TIGR01378"/>
    </source>
</evidence>
<dbReference type="GO" id="GO:0030975">
    <property type="term" value="F:thiamine binding"/>
    <property type="evidence" value="ECO:0007669"/>
    <property type="project" value="InterPro"/>
</dbReference>
<dbReference type="SMART" id="SM00983">
    <property type="entry name" value="TPK_B1_binding"/>
    <property type="match status" value="1"/>
</dbReference>
<accession>A0A917H7C0</accession>
<dbReference type="Pfam" id="PF04265">
    <property type="entry name" value="TPK_B1_binding"/>
    <property type="match status" value="1"/>
</dbReference>
<dbReference type="Proteomes" id="UP000622860">
    <property type="component" value="Unassembled WGS sequence"/>
</dbReference>
<protein>
    <recommendedName>
        <fullName evidence="5">Thiamine diphosphokinase</fullName>
        <ecNumber evidence="5">2.7.6.2</ecNumber>
    </recommendedName>
</protein>
<reference evidence="7" key="2">
    <citation type="submission" date="2020-09" db="EMBL/GenBank/DDBJ databases">
        <authorList>
            <person name="Sun Q."/>
            <person name="Zhou Y."/>
        </authorList>
    </citation>
    <scope>NUCLEOTIDE SEQUENCE</scope>
    <source>
        <strain evidence="7">CGMCC 1.12754</strain>
    </source>
</reference>
<gene>
    <name evidence="7" type="primary">thiN</name>
    <name evidence="7" type="ORF">GCM10011398_11700</name>
</gene>
<dbReference type="Pfam" id="PF04263">
    <property type="entry name" value="TPK_catalytic"/>
    <property type="match status" value="1"/>
</dbReference>
<dbReference type="PANTHER" id="PTHR41299:SF1">
    <property type="entry name" value="THIAMINE PYROPHOSPHOKINASE"/>
    <property type="match status" value="1"/>
</dbReference>
<dbReference type="InterPro" id="IPR053149">
    <property type="entry name" value="TPK"/>
</dbReference>
<dbReference type="InterPro" id="IPR036371">
    <property type="entry name" value="TPK_B1-bd_sf"/>
</dbReference>
<keyword evidence="4" id="KW-0067">ATP-binding</keyword>
<dbReference type="PANTHER" id="PTHR41299">
    <property type="entry name" value="THIAMINE PYROPHOSPHOKINASE"/>
    <property type="match status" value="1"/>
</dbReference>
<dbReference type="SUPFAM" id="SSF63999">
    <property type="entry name" value="Thiamin pyrophosphokinase, catalytic domain"/>
    <property type="match status" value="1"/>
</dbReference>
<dbReference type="CDD" id="cd07995">
    <property type="entry name" value="TPK"/>
    <property type="match status" value="1"/>
</dbReference>
<evidence type="ECO:0000259" key="6">
    <source>
        <dbReference type="SMART" id="SM00983"/>
    </source>
</evidence>
<dbReference type="AlphaFoldDB" id="A0A917H7C0"/>
<evidence type="ECO:0000313" key="8">
    <source>
        <dbReference type="Proteomes" id="UP000622860"/>
    </source>
</evidence>
<evidence type="ECO:0000256" key="2">
    <source>
        <dbReference type="ARBA" id="ARBA00022741"/>
    </source>
</evidence>
<dbReference type="GO" id="GO:0016301">
    <property type="term" value="F:kinase activity"/>
    <property type="evidence" value="ECO:0007669"/>
    <property type="project" value="UniProtKB-KW"/>
</dbReference>
<organism evidence="7 8">
    <name type="scientific">Virgibacillus oceani</name>
    <dbReference type="NCBI Taxonomy" id="1479511"/>
    <lineage>
        <taxon>Bacteria</taxon>
        <taxon>Bacillati</taxon>
        <taxon>Bacillota</taxon>
        <taxon>Bacilli</taxon>
        <taxon>Bacillales</taxon>
        <taxon>Bacillaceae</taxon>
        <taxon>Virgibacillus</taxon>
    </lineage>
</organism>
<dbReference type="InterPro" id="IPR007371">
    <property type="entry name" value="TPK_catalytic"/>
</dbReference>
<dbReference type="Gene3D" id="3.40.50.10240">
    <property type="entry name" value="Thiamin pyrophosphokinase, catalytic domain"/>
    <property type="match status" value="1"/>
</dbReference>
<dbReference type="InterPro" id="IPR006282">
    <property type="entry name" value="Thi_PPkinase"/>
</dbReference>